<dbReference type="GeneID" id="52230519"/>
<organism evidence="1 3">
    <name type="scientific">Streptococcus ruminantium</name>
    <dbReference type="NCBI Taxonomy" id="1917441"/>
    <lineage>
        <taxon>Bacteria</taxon>
        <taxon>Bacillati</taxon>
        <taxon>Bacillota</taxon>
        <taxon>Bacilli</taxon>
        <taxon>Lactobacillales</taxon>
        <taxon>Streptococcaceae</taxon>
        <taxon>Streptococcus</taxon>
    </lineage>
</organism>
<reference evidence="2 4" key="2">
    <citation type="submission" date="2023-08" db="EMBL/GenBank/DDBJ databases">
        <title>Streptococcus ruminantium-associated sheep mastitis outbreak detected in Italy is distinct from bovine isolates.</title>
        <authorList>
            <person name="Rosa M.N."/>
            <person name="Vezina B."/>
            <person name="Tola S."/>
        </authorList>
    </citation>
    <scope>NUCLEOTIDE SEQUENCE [LARGE SCALE GENOMIC DNA]</scope>
    <source>
        <strain evidence="2 4">OM6730</strain>
    </source>
</reference>
<dbReference type="Proteomes" id="UP000269331">
    <property type="component" value="Chromosome"/>
</dbReference>
<evidence type="ECO:0000313" key="4">
    <source>
        <dbReference type="Proteomes" id="UP001228446"/>
    </source>
</evidence>
<dbReference type="Proteomes" id="UP001228446">
    <property type="component" value="Unassembled WGS sequence"/>
</dbReference>
<dbReference type="EMBL" id="JAVIBX010000006">
    <property type="protein sequence ID" value="MDQ8832737.1"/>
    <property type="molecule type" value="Genomic_DNA"/>
</dbReference>
<reference evidence="1 3" key="1">
    <citation type="journal article" date="2018" name="Genome Biol. Evol.">
        <title>Complete Genome Sequence of Streptococcus ruminantium sp. nov. GUT-187T (=DSM 104980T =JCM 31869T), the Type Strain of S. ruminantium, and Comparison with Genome Sequences of Streptococcus suis Strains.</title>
        <authorList>
            <person name="Tohya M."/>
            <person name="Sekizaki T."/>
            <person name="Miyoshi-Akiyama T."/>
        </authorList>
    </citation>
    <scope>NUCLEOTIDE SEQUENCE [LARGE SCALE GENOMIC DNA]</scope>
    <source>
        <strain evidence="1 3">GUT187T</strain>
    </source>
</reference>
<keyword evidence="4" id="KW-1185">Reference proteome</keyword>
<dbReference type="RefSeq" id="WP_155962526.1">
    <property type="nucleotide sequence ID" value="NZ_AP018400.1"/>
</dbReference>
<accession>A0A2Z5TJV0</accession>
<name>A0A2Z5TJV0_9STRE</name>
<evidence type="ECO:0000313" key="3">
    <source>
        <dbReference type="Proteomes" id="UP000269331"/>
    </source>
</evidence>
<evidence type="ECO:0000313" key="2">
    <source>
        <dbReference type="EMBL" id="MDQ8832737.1"/>
    </source>
</evidence>
<evidence type="ECO:0000313" key="1">
    <source>
        <dbReference type="EMBL" id="BBA91710.1"/>
    </source>
</evidence>
<sequence length="47" mass="5188">MKDLGYLSLTQEELAEHHGGAIFLPVWLLGKSKPVAPGKHRIPIILL</sequence>
<dbReference type="KEGG" id="srq:SR187_0315"/>
<gene>
    <name evidence="2" type="ORF">RFF62_02790</name>
    <name evidence="1" type="ORF">SR187_0315</name>
</gene>
<protein>
    <submittedName>
        <fullName evidence="1">Protein phosphatase 1E isoform X2</fullName>
    </submittedName>
</protein>
<dbReference type="EMBL" id="AP018400">
    <property type="protein sequence ID" value="BBA91710.1"/>
    <property type="molecule type" value="Genomic_DNA"/>
</dbReference>
<dbReference type="AlphaFoldDB" id="A0A2Z5TJV0"/>
<proteinExistence type="predicted"/>